<evidence type="ECO:0000313" key="2">
    <source>
        <dbReference type="Proteomes" id="UP000822688"/>
    </source>
</evidence>
<evidence type="ECO:0008006" key="3">
    <source>
        <dbReference type="Google" id="ProtNLM"/>
    </source>
</evidence>
<evidence type="ECO:0000313" key="1">
    <source>
        <dbReference type="EMBL" id="KAG0567470.1"/>
    </source>
</evidence>
<organism evidence="1 2">
    <name type="scientific">Ceratodon purpureus</name>
    <name type="common">Fire moss</name>
    <name type="synonym">Dicranum purpureum</name>
    <dbReference type="NCBI Taxonomy" id="3225"/>
    <lineage>
        <taxon>Eukaryota</taxon>
        <taxon>Viridiplantae</taxon>
        <taxon>Streptophyta</taxon>
        <taxon>Embryophyta</taxon>
        <taxon>Bryophyta</taxon>
        <taxon>Bryophytina</taxon>
        <taxon>Bryopsida</taxon>
        <taxon>Dicranidae</taxon>
        <taxon>Pseudoditrichales</taxon>
        <taxon>Ditrichaceae</taxon>
        <taxon>Ceratodon</taxon>
    </lineage>
</organism>
<dbReference type="AlphaFoldDB" id="A0A8T0H8A2"/>
<dbReference type="Pfam" id="PF04640">
    <property type="entry name" value="PLATZ"/>
    <property type="match status" value="1"/>
</dbReference>
<dbReference type="EMBL" id="CM026428">
    <property type="protein sequence ID" value="KAG0567470.1"/>
    <property type="molecule type" value="Genomic_DNA"/>
</dbReference>
<comment type="caution">
    <text evidence="1">The sequence shown here is derived from an EMBL/GenBank/DDBJ whole genome shotgun (WGS) entry which is preliminary data.</text>
</comment>
<name>A0A8T0H8A2_CERPU</name>
<sequence length="225" mass="25307">MLPDMCIIVQVFDEDASSAHNSQSVDAPDAPCRLLLSIMAGDDNNQALVLVKMIEAEYLLDKPCDSCELKEGYCFNYFCLPCQTGGLCSTQFQSKGSPHFNHEKIQVFKTSYQYVVREADMKQHFDTRLVLKYNSNNSKCCYLRTKQSSQNQQPAITPNQSPSQRRITCRGCFKTFSLPRDSASSNRDPGIVCSVQCLLSYNSGQGLSHRHRARKQSSPVRSPLE</sequence>
<proteinExistence type="predicted"/>
<keyword evidence="2" id="KW-1185">Reference proteome</keyword>
<gene>
    <name evidence="1" type="ORF">KC19_7G137100</name>
</gene>
<dbReference type="InterPro" id="IPR006734">
    <property type="entry name" value="PLATZ"/>
</dbReference>
<reference evidence="1" key="1">
    <citation type="submission" date="2020-06" db="EMBL/GenBank/DDBJ databases">
        <title>WGS assembly of Ceratodon purpureus strain R40.</title>
        <authorList>
            <person name="Carey S.B."/>
            <person name="Jenkins J."/>
            <person name="Shu S."/>
            <person name="Lovell J.T."/>
            <person name="Sreedasyam A."/>
            <person name="Maumus F."/>
            <person name="Tiley G.P."/>
            <person name="Fernandez-Pozo N."/>
            <person name="Barry K."/>
            <person name="Chen C."/>
            <person name="Wang M."/>
            <person name="Lipzen A."/>
            <person name="Daum C."/>
            <person name="Saski C.A."/>
            <person name="Payton A.C."/>
            <person name="Mcbreen J.C."/>
            <person name="Conrad R.E."/>
            <person name="Kollar L.M."/>
            <person name="Olsson S."/>
            <person name="Huttunen S."/>
            <person name="Landis J.B."/>
            <person name="Wickett N.J."/>
            <person name="Johnson M.G."/>
            <person name="Rensing S.A."/>
            <person name="Grimwood J."/>
            <person name="Schmutz J."/>
            <person name="Mcdaniel S.F."/>
        </authorList>
    </citation>
    <scope>NUCLEOTIDE SEQUENCE</scope>
    <source>
        <strain evidence="1">R40</strain>
    </source>
</reference>
<dbReference type="Proteomes" id="UP000822688">
    <property type="component" value="Chromosome 7"/>
</dbReference>
<accession>A0A8T0H8A2</accession>
<protein>
    <recommendedName>
        <fullName evidence="3">PLATZ transcription factor family protein</fullName>
    </recommendedName>
</protein>